<dbReference type="InterPro" id="IPR003777">
    <property type="entry name" value="XdhC_CoxI"/>
</dbReference>
<sequence length="438" mass="45277">MDAVTAAIGAALAAGGQGVVATITRTRGSTYRREGARMFIPAAGDPVGSLSGGCLEGDVAAVAAEVMATGRPRRVGYDMTADDDALWGLGLGCNGAVEVLIEPLQPWHGQLVAWREAGRRLAVVVPLPPLEPRDPAAAAPAEAGDGLADEPGPGEGAAPGRGSLPAGCGTGWPAAGGGTGGAAAEGRAGDGAGGEVAGDRNAAPRRHLIVRPGGGADGSLGSPDLDDLLARTARQWLEQGRTGTLAVGGAGEFFIESVLPPPVLLVCGAGHDAVPVVEAAAPLGFDVVVADSRPAFARPERFPRARRVVRTHPEDLRRHVTLDDRTFVVIMTHNFLQDAGFLQAVLGSPVRYIGLLGPRRRAERLLDELRQRGVEPTPDQLARIHAPVGLDIGGETPEEIACSLLAEVQAVRYGRPAGFLRDRPGPIHPRAEEERARG</sequence>
<feature type="domain" description="XdhC- CoxI" evidence="2">
    <location>
        <begin position="12"/>
        <end position="78"/>
    </location>
</feature>
<dbReference type="Proteomes" id="UP000008915">
    <property type="component" value="Chromosome"/>
</dbReference>
<dbReference type="Pfam" id="PF13478">
    <property type="entry name" value="XdhC_C"/>
    <property type="match status" value="1"/>
</dbReference>
<organism evidence="4 5">
    <name type="scientific">Thermaerobacter marianensis (strain ATCC 700841 / DSM 12885 / JCM 10246 / 7p75a)</name>
    <dbReference type="NCBI Taxonomy" id="644966"/>
    <lineage>
        <taxon>Bacteria</taxon>
        <taxon>Bacillati</taxon>
        <taxon>Bacillota</taxon>
        <taxon>Clostridia</taxon>
        <taxon>Eubacteriales</taxon>
        <taxon>Clostridiales Family XVII. Incertae Sedis</taxon>
        <taxon>Thermaerobacter</taxon>
    </lineage>
</organism>
<evidence type="ECO:0000313" key="4">
    <source>
        <dbReference type="EMBL" id="ADU51637.1"/>
    </source>
</evidence>
<dbReference type="STRING" id="644966.Tmar_1526"/>
<name>E6SGQ3_THEM7</name>
<feature type="region of interest" description="Disordered" evidence="1">
    <location>
        <begin position="134"/>
        <end position="222"/>
    </location>
</feature>
<evidence type="ECO:0008006" key="6">
    <source>
        <dbReference type="Google" id="ProtNLM"/>
    </source>
</evidence>
<evidence type="ECO:0000259" key="2">
    <source>
        <dbReference type="Pfam" id="PF02625"/>
    </source>
</evidence>
<proteinExistence type="predicted"/>
<dbReference type="Gene3D" id="3.40.50.720">
    <property type="entry name" value="NAD(P)-binding Rossmann-like Domain"/>
    <property type="match status" value="1"/>
</dbReference>
<feature type="domain" description="XdhC Rossmann" evidence="3">
    <location>
        <begin position="264"/>
        <end position="408"/>
    </location>
</feature>
<gene>
    <name evidence="4" type="ordered locus">Tmar_1526</name>
</gene>
<dbReference type="KEGG" id="tmr:Tmar_1526"/>
<dbReference type="OrthoDB" id="9773039at2"/>
<reference evidence="5" key="2">
    <citation type="journal article" date="2010" name="Stand. Genomic Sci.">
        <title>Complete genome sequence of Thermaerobacter marianensis type strain (7p75aT).</title>
        <authorList>
            <person name="Han C."/>
            <person name="Gu W."/>
            <person name="Zhang X."/>
            <person name="Lapidus A."/>
            <person name="Nolan M."/>
            <person name="Copeland A."/>
            <person name="Lucas S."/>
            <person name="Glavina Del Rio T."/>
            <person name="Tice H."/>
            <person name="Cheng J."/>
            <person name="Tapia R."/>
            <person name="Goodwin L."/>
            <person name="Pitluck S."/>
            <person name="Pagani I."/>
            <person name="Ivanova N."/>
            <person name="Mavromatis K."/>
            <person name="Mikhailova N."/>
            <person name="Pati A."/>
            <person name="Chen A."/>
            <person name="Palaniappan K."/>
            <person name="Land M."/>
            <person name="Hauser L."/>
            <person name="Chang Y."/>
            <person name="Jeffries C."/>
            <person name="Schneider S."/>
            <person name="Rohde M."/>
            <person name="Goker M."/>
            <person name="Pukall R."/>
            <person name="Woyke T."/>
            <person name="Bristow J."/>
            <person name="Eisen J."/>
            <person name="Markowitz V."/>
            <person name="Hugenholtz P."/>
            <person name="Kyrpides N."/>
            <person name="Klenk H."/>
            <person name="Detter J."/>
        </authorList>
    </citation>
    <scope>NUCLEOTIDE SEQUENCE [LARGE SCALE GENOMIC DNA]</scope>
    <source>
        <strain evidence="5">ATCC 700841 / DSM 12885 / JCM 10246 / 7p75a</strain>
    </source>
</reference>
<dbReference type="InterPro" id="IPR027051">
    <property type="entry name" value="XdhC_Rossmann_dom"/>
</dbReference>
<dbReference type="EMBL" id="CP002344">
    <property type="protein sequence ID" value="ADU51637.1"/>
    <property type="molecule type" value="Genomic_DNA"/>
</dbReference>
<dbReference type="AlphaFoldDB" id="E6SGQ3"/>
<feature type="compositionally biased region" description="Gly residues" evidence="1">
    <location>
        <begin position="168"/>
        <end position="196"/>
    </location>
</feature>
<evidence type="ECO:0000256" key="1">
    <source>
        <dbReference type="SAM" id="MobiDB-lite"/>
    </source>
</evidence>
<dbReference type="eggNOG" id="COG1975">
    <property type="taxonomic scope" value="Bacteria"/>
</dbReference>
<dbReference type="RefSeq" id="WP_013495941.1">
    <property type="nucleotide sequence ID" value="NC_014831.1"/>
</dbReference>
<evidence type="ECO:0000259" key="3">
    <source>
        <dbReference type="Pfam" id="PF13478"/>
    </source>
</evidence>
<evidence type="ECO:0000313" key="5">
    <source>
        <dbReference type="Proteomes" id="UP000008915"/>
    </source>
</evidence>
<dbReference type="PANTHER" id="PTHR30388:SF6">
    <property type="entry name" value="XANTHINE DEHYDROGENASE SUBUNIT A-RELATED"/>
    <property type="match status" value="1"/>
</dbReference>
<protein>
    <recommendedName>
        <fullName evidence="6">Xanthine dehydrogenase</fullName>
    </recommendedName>
</protein>
<dbReference type="HOGENOM" id="CLU_041115_1_1_9"/>
<accession>E6SGQ3</accession>
<dbReference type="InterPro" id="IPR052698">
    <property type="entry name" value="MoCofactor_Util/Proc"/>
</dbReference>
<dbReference type="Pfam" id="PF02625">
    <property type="entry name" value="XdhC_CoxI"/>
    <property type="match status" value="1"/>
</dbReference>
<reference evidence="4 5" key="1">
    <citation type="journal article" date="2010" name="Stand. Genomic Sci.">
        <title>Complete genome sequence of Thermaerobacter marianensis type strain (7p75a).</title>
        <authorList>
            <person name="Han C."/>
            <person name="Gu W."/>
            <person name="Zhang X."/>
            <person name="Lapidus A."/>
            <person name="Nolan M."/>
            <person name="Copeland A."/>
            <person name="Lucas S."/>
            <person name="Del Rio T.G."/>
            <person name="Tice H."/>
            <person name="Cheng J.F."/>
            <person name="Tapia R."/>
            <person name="Goodwin L."/>
            <person name="Pitluck S."/>
            <person name="Pagani I."/>
            <person name="Ivanova N."/>
            <person name="Mavromatis K."/>
            <person name="Mikhailova N."/>
            <person name="Pati A."/>
            <person name="Chen A."/>
            <person name="Palaniappan K."/>
            <person name="Land M."/>
            <person name="Hauser L."/>
            <person name="Chang Y.J."/>
            <person name="Jeffries C.D."/>
            <person name="Schneider S."/>
            <person name="Rohde M."/>
            <person name="Goker M."/>
            <person name="Pukall R."/>
            <person name="Woyke T."/>
            <person name="Bristow J."/>
            <person name="Eisen J.A."/>
            <person name="Markowitz V."/>
            <person name="Hugenholtz P."/>
            <person name="Kyrpides N.C."/>
            <person name="Klenk H.P."/>
            <person name="Detter J.C."/>
        </authorList>
    </citation>
    <scope>NUCLEOTIDE SEQUENCE [LARGE SCALE GENOMIC DNA]</scope>
    <source>
        <strain evidence="5">ATCC 700841 / DSM 12885 / JCM 10246 / 7p75a</strain>
    </source>
</reference>
<dbReference type="PANTHER" id="PTHR30388">
    <property type="entry name" value="ALDEHYDE OXIDOREDUCTASE MOLYBDENUM COFACTOR ASSEMBLY PROTEIN"/>
    <property type="match status" value="1"/>
</dbReference>
<keyword evidence="5" id="KW-1185">Reference proteome</keyword>
<feature type="compositionally biased region" description="Low complexity" evidence="1">
    <location>
        <begin position="135"/>
        <end position="152"/>
    </location>
</feature>